<sequence length="145" mass="16999">MNHWISVIIAGIRTVADRSSGYSIAFISMDSLGFDHTREQKELSDWLTHEWERHLPERPLPNIVPFTIRVPEQPNMYDCALYMIHYIDRFVRKHEQILKALKERDTAALNDPEIWRPDLAKDARKTLYVQATRHAHISGNADTYD</sequence>
<reference evidence="5 6" key="1">
    <citation type="submission" date="2014-06" db="EMBL/GenBank/DDBJ databases">
        <title>Evolutionary Origins and Diversification of the Mycorrhizal Mutualists.</title>
        <authorList>
            <consortium name="DOE Joint Genome Institute"/>
            <consortium name="Mycorrhizal Genomics Consortium"/>
            <person name="Kohler A."/>
            <person name="Kuo A."/>
            <person name="Nagy L.G."/>
            <person name="Floudas D."/>
            <person name="Copeland A."/>
            <person name="Barry K.W."/>
            <person name="Cichocki N."/>
            <person name="Veneault-Fourrey C."/>
            <person name="LaButti K."/>
            <person name="Lindquist E.A."/>
            <person name="Lipzen A."/>
            <person name="Lundell T."/>
            <person name="Morin E."/>
            <person name="Murat C."/>
            <person name="Riley R."/>
            <person name="Ohm R."/>
            <person name="Sun H."/>
            <person name="Tunlid A."/>
            <person name="Henrissat B."/>
            <person name="Grigoriev I.V."/>
            <person name="Hibbett D.S."/>
            <person name="Martin F."/>
        </authorList>
    </citation>
    <scope>NUCLEOTIDE SEQUENCE [LARGE SCALE GENOMIC DNA]</scope>
    <source>
        <strain evidence="5 6">SS14</strain>
    </source>
</reference>
<organism evidence="5 6">
    <name type="scientific">Sphaerobolus stellatus (strain SS14)</name>
    <dbReference type="NCBI Taxonomy" id="990650"/>
    <lineage>
        <taxon>Eukaryota</taxon>
        <taxon>Fungi</taxon>
        <taxon>Dikarya</taxon>
        <taxon>Basidiomycota</taxon>
        <taxon>Agaricomycotina</taxon>
        <taxon>Agaricomycetes</taxon>
        <taxon>Phallomycetidae</taxon>
        <taxon>Geastrales</taxon>
        <taxon>Sphaerobolaceae</taxon>
        <taxon>Sphaerobolus</taxon>
    </lineage>
</organism>
<dbReference type="HOGENOM" id="CLU_149531_0_0_1"/>
<dbReference type="Gene3D" id="3.30.310.130">
    <property type="entry name" value="Ubiquitin-related"/>
    <property type="match status" value="1"/>
</dbReference>
<keyword evidence="2" id="KW-0645">Protease</keyword>
<dbReference type="Proteomes" id="UP000054279">
    <property type="component" value="Unassembled WGS sequence"/>
</dbReference>
<protein>
    <recommendedName>
        <fullName evidence="4">Ubiquitin-like protease family profile domain-containing protein</fullName>
    </recommendedName>
</protein>
<evidence type="ECO:0000313" key="5">
    <source>
        <dbReference type="EMBL" id="KIJ28987.1"/>
    </source>
</evidence>
<evidence type="ECO:0000256" key="2">
    <source>
        <dbReference type="ARBA" id="ARBA00022670"/>
    </source>
</evidence>
<accession>A0A0C9UJB4</accession>
<proteinExistence type="inferred from homology"/>
<comment type="similarity">
    <text evidence="1">Belongs to the peptidase C48 family.</text>
</comment>
<dbReference type="EMBL" id="KN837293">
    <property type="protein sequence ID" value="KIJ28987.1"/>
    <property type="molecule type" value="Genomic_DNA"/>
</dbReference>
<dbReference type="GO" id="GO:0006508">
    <property type="term" value="P:proteolysis"/>
    <property type="evidence" value="ECO:0007669"/>
    <property type="project" value="UniProtKB-KW"/>
</dbReference>
<evidence type="ECO:0000259" key="4">
    <source>
        <dbReference type="PROSITE" id="PS50600"/>
    </source>
</evidence>
<dbReference type="InterPro" id="IPR003653">
    <property type="entry name" value="Peptidase_C48_C"/>
</dbReference>
<dbReference type="PROSITE" id="PS50600">
    <property type="entry name" value="ULP_PROTEASE"/>
    <property type="match status" value="1"/>
</dbReference>
<dbReference type="Gene3D" id="1.10.418.20">
    <property type="match status" value="1"/>
</dbReference>
<dbReference type="AlphaFoldDB" id="A0A0C9UJB4"/>
<dbReference type="Pfam" id="PF02902">
    <property type="entry name" value="Peptidase_C48"/>
    <property type="match status" value="1"/>
</dbReference>
<feature type="domain" description="Ubiquitin-like protease family profile" evidence="4">
    <location>
        <begin position="1"/>
        <end position="90"/>
    </location>
</feature>
<dbReference type="GO" id="GO:0019783">
    <property type="term" value="F:ubiquitin-like protein peptidase activity"/>
    <property type="evidence" value="ECO:0007669"/>
    <property type="project" value="UniProtKB-ARBA"/>
</dbReference>
<gene>
    <name evidence="5" type="ORF">M422DRAFT_269686</name>
</gene>
<evidence type="ECO:0000256" key="3">
    <source>
        <dbReference type="ARBA" id="ARBA00022801"/>
    </source>
</evidence>
<keyword evidence="3" id="KW-0378">Hydrolase</keyword>
<evidence type="ECO:0000256" key="1">
    <source>
        <dbReference type="ARBA" id="ARBA00005234"/>
    </source>
</evidence>
<evidence type="ECO:0000313" key="6">
    <source>
        <dbReference type="Proteomes" id="UP000054279"/>
    </source>
</evidence>
<dbReference type="OrthoDB" id="442460at2759"/>
<keyword evidence="6" id="KW-1185">Reference proteome</keyword>
<dbReference type="InterPro" id="IPR038765">
    <property type="entry name" value="Papain-like_cys_pep_sf"/>
</dbReference>
<dbReference type="SUPFAM" id="SSF54001">
    <property type="entry name" value="Cysteine proteinases"/>
    <property type="match status" value="1"/>
</dbReference>
<name>A0A0C9UJB4_SPHS4</name>
<dbReference type="GO" id="GO:0008234">
    <property type="term" value="F:cysteine-type peptidase activity"/>
    <property type="evidence" value="ECO:0007669"/>
    <property type="project" value="InterPro"/>
</dbReference>